<sequence length="232" mass="24313">MGVLPRLLRGGLRARQHRRGPVHDGGPVIAGRRRATAGGAIALAALALAATTPAGAGARAAASADAPSTTTDALPASVRAALGTPLLAGSGSLRWFGFRIYDATLWTGPEGADPLDPARRPFALELRYARSLSGTAIAERSAEEIARLGLGDAEARQAWHRRMQQLFPDVSDGDRILGLHRPGQAVRFYLNGSPLGEVADPGFGPAFFAIWFDARTVAPELRQALLGPAASR</sequence>
<reference evidence="2 3" key="1">
    <citation type="submission" date="2019-06" db="EMBL/GenBank/DDBJ databases">
        <title>Quisquiliibacterium sp. nov., isolated from a maize field.</title>
        <authorList>
            <person name="Lin S.-Y."/>
            <person name="Tsai C.-F."/>
            <person name="Young C.-C."/>
        </authorList>
    </citation>
    <scope>NUCLEOTIDE SEQUENCE [LARGE SCALE GENOMIC DNA]</scope>
    <source>
        <strain evidence="2 3">CC-CFT501</strain>
    </source>
</reference>
<dbReference type="OrthoDB" id="8527419at2"/>
<evidence type="ECO:0000313" key="2">
    <source>
        <dbReference type="EMBL" id="TXL64205.1"/>
    </source>
</evidence>
<feature type="domain" description="Chalcone isomerase" evidence="1">
    <location>
        <begin position="86"/>
        <end position="227"/>
    </location>
</feature>
<gene>
    <name evidence="2" type="ORF">FHP08_14795</name>
</gene>
<dbReference type="AlphaFoldDB" id="A0A5C8NR29"/>
<comment type="caution">
    <text evidence="2">The sequence shown here is derived from an EMBL/GenBank/DDBJ whole genome shotgun (WGS) entry which is preliminary data.</text>
</comment>
<dbReference type="EMBL" id="VDUY01000006">
    <property type="protein sequence ID" value="TXL64205.1"/>
    <property type="molecule type" value="Genomic_DNA"/>
</dbReference>
<keyword evidence="3" id="KW-1185">Reference proteome</keyword>
<protein>
    <recommendedName>
        <fullName evidence="1">Chalcone isomerase domain-containing protein</fullName>
    </recommendedName>
</protein>
<dbReference type="InterPro" id="IPR016087">
    <property type="entry name" value="Chalcone_isomerase"/>
</dbReference>
<accession>A0A5C8NR29</accession>
<evidence type="ECO:0000313" key="3">
    <source>
        <dbReference type="Proteomes" id="UP000321548"/>
    </source>
</evidence>
<proteinExistence type="predicted"/>
<dbReference type="Proteomes" id="UP000321548">
    <property type="component" value="Unassembled WGS sequence"/>
</dbReference>
<name>A0A5C8NR29_9BURK</name>
<evidence type="ECO:0000259" key="1">
    <source>
        <dbReference type="Pfam" id="PF16036"/>
    </source>
</evidence>
<organism evidence="2 3">
    <name type="scientific">Zeimonas arvi</name>
    <dbReference type="NCBI Taxonomy" id="2498847"/>
    <lineage>
        <taxon>Bacteria</taxon>
        <taxon>Pseudomonadati</taxon>
        <taxon>Pseudomonadota</taxon>
        <taxon>Betaproteobacteria</taxon>
        <taxon>Burkholderiales</taxon>
        <taxon>Burkholderiaceae</taxon>
        <taxon>Zeimonas</taxon>
    </lineage>
</organism>
<dbReference type="Pfam" id="PF16036">
    <property type="entry name" value="Chalcone_3"/>
    <property type="match status" value="1"/>
</dbReference>